<evidence type="ECO:0000313" key="3">
    <source>
        <dbReference type="EMBL" id="HIU62413.1"/>
    </source>
</evidence>
<feature type="transmembrane region" description="Helical" evidence="1">
    <location>
        <begin position="364"/>
        <end position="384"/>
    </location>
</feature>
<comment type="caution">
    <text evidence="3">The sequence shown here is derived from an EMBL/GenBank/DDBJ whole genome shotgun (WGS) entry which is preliminary data.</text>
</comment>
<dbReference type="GO" id="GO:0004175">
    <property type="term" value="F:endopeptidase activity"/>
    <property type="evidence" value="ECO:0007669"/>
    <property type="project" value="UniProtKB-ARBA"/>
</dbReference>
<feature type="transmembrane region" description="Helical" evidence="1">
    <location>
        <begin position="62"/>
        <end position="83"/>
    </location>
</feature>
<dbReference type="EMBL" id="DVNJ01000005">
    <property type="protein sequence ID" value="HIU62413.1"/>
    <property type="molecule type" value="Genomic_DNA"/>
</dbReference>
<accession>A0A9D1MKY2</accession>
<feature type="domain" description="CAAX prenyl protease 2/Lysostaphin resistance protein A-like" evidence="2">
    <location>
        <begin position="150"/>
        <end position="235"/>
    </location>
</feature>
<keyword evidence="3" id="KW-0378">Hydrolase</keyword>
<proteinExistence type="predicted"/>
<reference evidence="3" key="2">
    <citation type="journal article" date="2021" name="PeerJ">
        <title>Extensive microbial diversity within the chicken gut microbiome revealed by metagenomics and culture.</title>
        <authorList>
            <person name="Gilroy R."/>
            <person name="Ravi A."/>
            <person name="Getino M."/>
            <person name="Pursley I."/>
            <person name="Horton D.L."/>
            <person name="Alikhan N.F."/>
            <person name="Baker D."/>
            <person name="Gharbi K."/>
            <person name="Hall N."/>
            <person name="Watson M."/>
            <person name="Adriaenssens E.M."/>
            <person name="Foster-Nyarko E."/>
            <person name="Jarju S."/>
            <person name="Secka A."/>
            <person name="Antonio M."/>
            <person name="Oren A."/>
            <person name="Chaudhuri R.R."/>
            <person name="La Ragione R."/>
            <person name="Hildebrand F."/>
            <person name="Pallen M.J."/>
        </authorList>
    </citation>
    <scope>NUCLEOTIDE SEQUENCE</scope>
    <source>
        <strain evidence="3">9366</strain>
    </source>
</reference>
<sequence>MSKKKNETEINKPLDKKFGVYDASAVFIGAYIVMLLLQFLFYVVLTITDVPVGGEDGFDQTPAYACITLAINEAAFLAAPFLYSKIRGRKMWTECGFSGKVSPLYLLLSALIGLAALFAFSPVATLVNSGFSALGFSSSTVPSAENAGTFIAYVFMSAIIPALCEEFLFRGHVARGFAGKGYLSGLLLSSLLFAVMHGSPVQLVYQFFVGAVACWLYFVTRSLWTSVIAHFISNFAVLVADFALTSAGVDYITISGKVAGIYVASTIGGIALLVGLCYLLYRLVSRARGLEEELKGIKGASPKAWDRRLTLLAQSDEMRVKRIQEEQFRRAQIENAATPEIKEMLIQRFESEDKKDDKKDNKGLILCFAITGVIFILNTVLGFVPQ</sequence>
<dbReference type="Proteomes" id="UP000824145">
    <property type="component" value="Unassembled WGS sequence"/>
</dbReference>
<feature type="transmembrane region" description="Helical" evidence="1">
    <location>
        <begin position="104"/>
        <end position="127"/>
    </location>
</feature>
<keyword evidence="1" id="KW-0812">Transmembrane</keyword>
<evidence type="ECO:0000313" key="4">
    <source>
        <dbReference type="Proteomes" id="UP000824145"/>
    </source>
</evidence>
<keyword evidence="3" id="KW-0482">Metalloprotease</keyword>
<feature type="transmembrane region" description="Helical" evidence="1">
    <location>
        <begin position="203"/>
        <end position="220"/>
    </location>
</feature>
<protein>
    <submittedName>
        <fullName evidence="3">CPBP family intramembrane metalloprotease</fullName>
    </submittedName>
</protein>
<feature type="transmembrane region" description="Helical" evidence="1">
    <location>
        <begin position="147"/>
        <end position="169"/>
    </location>
</feature>
<dbReference type="AlphaFoldDB" id="A0A9D1MKY2"/>
<keyword evidence="1" id="KW-1133">Transmembrane helix</keyword>
<dbReference type="PANTHER" id="PTHR36435:SF1">
    <property type="entry name" value="CAAX AMINO TERMINAL PROTEASE FAMILY PROTEIN"/>
    <property type="match status" value="1"/>
</dbReference>
<gene>
    <name evidence="3" type="ORF">IAB07_01410</name>
</gene>
<dbReference type="Pfam" id="PF02517">
    <property type="entry name" value="Rce1-like"/>
    <property type="match status" value="1"/>
</dbReference>
<dbReference type="GO" id="GO:0080120">
    <property type="term" value="P:CAAX-box protein maturation"/>
    <property type="evidence" value="ECO:0007669"/>
    <property type="project" value="UniProtKB-ARBA"/>
</dbReference>
<reference evidence="3" key="1">
    <citation type="submission" date="2020-10" db="EMBL/GenBank/DDBJ databases">
        <authorList>
            <person name="Gilroy R."/>
        </authorList>
    </citation>
    <scope>NUCLEOTIDE SEQUENCE</scope>
    <source>
        <strain evidence="3">9366</strain>
    </source>
</reference>
<evidence type="ECO:0000256" key="1">
    <source>
        <dbReference type="SAM" id="Phobius"/>
    </source>
</evidence>
<organism evidence="3 4">
    <name type="scientific">Candidatus Caccalectryoclostridium excrementigallinarum</name>
    <dbReference type="NCBI Taxonomy" id="2840710"/>
    <lineage>
        <taxon>Bacteria</taxon>
        <taxon>Bacillati</taxon>
        <taxon>Bacillota</taxon>
        <taxon>Clostridia</taxon>
        <taxon>Christensenellales</taxon>
        <taxon>Christensenellaceae</taxon>
        <taxon>Christensenellaceae incertae sedis</taxon>
        <taxon>Candidatus Caccalectryoclostridium</taxon>
    </lineage>
</organism>
<dbReference type="PANTHER" id="PTHR36435">
    <property type="entry name" value="SLR1288 PROTEIN"/>
    <property type="match status" value="1"/>
</dbReference>
<keyword evidence="1" id="KW-0472">Membrane</keyword>
<feature type="transmembrane region" description="Helical" evidence="1">
    <location>
        <begin position="181"/>
        <end position="197"/>
    </location>
</feature>
<feature type="transmembrane region" description="Helical" evidence="1">
    <location>
        <begin position="261"/>
        <end position="281"/>
    </location>
</feature>
<dbReference type="GO" id="GO:0008237">
    <property type="term" value="F:metallopeptidase activity"/>
    <property type="evidence" value="ECO:0007669"/>
    <property type="project" value="UniProtKB-KW"/>
</dbReference>
<dbReference type="InterPro" id="IPR052710">
    <property type="entry name" value="CAAX_protease"/>
</dbReference>
<dbReference type="InterPro" id="IPR003675">
    <property type="entry name" value="Rce1/LyrA-like_dom"/>
</dbReference>
<feature type="transmembrane region" description="Helical" evidence="1">
    <location>
        <begin position="227"/>
        <end position="249"/>
    </location>
</feature>
<name>A0A9D1MKY2_9FIRM</name>
<evidence type="ECO:0000259" key="2">
    <source>
        <dbReference type="Pfam" id="PF02517"/>
    </source>
</evidence>
<keyword evidence="3" id="KW-0645">Protease</keyword>
<feature type="transmembrane region" description="Helical" evidence="1">
    <location>
        <begin position="20"/>
        <end position="42"/>
    </location>
</feature>